<dbReference type="OrthoDB" id="10346428at2759"/>
<feature type="region of interest" description="Disordered" evidence="1">
    <location>
        <begin position="95"/>
        <end position="131"/>
    </location>
</feature>
<name>A0A8S1VFI4_9CILI</name>
<sequence length="206" mass="23691">MGSSQCCSSQSDEKFEIILKKDITDKSNKKSIKKSSKKQQEVPDSNEKLIVHSNKQDEPATPGFADLKSYGSKQSEQSQKQIQLVAEIEMNPEDILRNNDNLQQSPIQSQRSLKKKRKDDSPICDFQPKNSLKSFDSKKLTKLKSLSENRVRFDDNKDNDSQRSNSADNKSVKSIMKQELKYSQFRKMQTYGDVESRKKVQFSINK</sequence>
<feature type="region of interest" description="Disordered" evidence="1">
    <location>
        <begin position="150"/>
        <end position="175"/>
    </location>
</feature>
<dbReference type="EMBL" id="CAJJDO010000062">
    <property type="protein sequence ID" value="CAD8175183.1"/>
    <property type="molecule type" value="Genomic_DNA"/>
</dbReference>
<dbReference type="Proteomes" id="UP000689195">
    <property type="component" value="Unassembled WGS sequence"/>
</dbReference>
<gene>
    <name evidence="2" type="ORF">PPENT_87.1.T0620214</name>
</gene>
<feature type="compositionally biased region" description="Low complexity" evidence="1">
    <location>
        <begin position="68"/>
        <end position="81"/>
    </location>
</feature>
<feature type="region of interest" description="Disordered" evidence="1">
    <location>
        <begin position="26"/>
        <end position="81"/>
    </location>
</feature>
<organism evidence="2 3">
    <name type="scientific">Paramecium pentaurelia</name>
    <dbReference type="NCBI Taxonomy" id="43138"/>
    <lineage>
        <taxon>Eukaryota</taxon>
        <taxon>Sar</taxon>
        <taxon>Alveolata</taxon>
        <taxon>Ciliophora</taxon>
        <taxon>Intramacronucleata</taxon>
        <taxon>Oligohymenophorea</taxon>
        <taxon>Peniculida</taxon>
        <taxon>Parameciidae</taxon>
        <taxon>Paramecium</taxon>
    </lineage>
</organism>
<proteinExistence type="predicted"/>
<feature type="compositionally biased region" description="Basic and acidic residues" evidence="1">
    <location>
        <begin position="150"/>
        <end position="161"/>
    </location>
</feature>
<dbReference type="AlphaFoldDB" id="A0A8S1VFI4"/>
<evidence type="ECO:0000313" key="3">
    <source>
        <dbReference type="Proteomes" id="UP000689195"/>
    </source>
</evidence>
<keyword evidence="3" id="KW-1185">Reference proteome</keyword>
<feature type="compositionally biased region" description="Basic and acidic residues" evidence="1">
    <location>
        <begin position="38"/>
        <end position="58"/>
    </location>
</feature>
<evidence type="ECO:0000313" key="2">
    <source>
        <dbReference type="EMBL" id="CAD8175183.1"/>
    </source>
</evidence>
<accession>A0A8S1VFI4</accession>
<reference evidence="2" key="1">
    <citation type="submission" date="2021-01" db="EMBL/GenBank/DDBJ databases">
        <authorList>
            <consortium name="Genoscope - CEA"/>
            <person name="William W."/>
        </authorList>
    </citation>
    <scope>NUCLEOTIDE SEQUENCE</scope>
</reference>
<protein>
    <submittedName>
        <fullName evidence="2">Uncharacterized protein</fullName>
    </submittedName>
</protein>
<evidence type="ECO:0000256" key="1">
    <source>
        <dbReference type="SAM" id="MobiDB-lite"/>
    </source>
</evidence>
<comment type="caution">
    <text evidence="2">The sequence shown here is derived from an EMBL/GenBank/DDBJ whole genome shotgun (WGS) entry which is preliminary data.</text>
</comment>
<feature type="compositionally biased region" description="Polar residues" evidence="1">
    <location>
        <begin position="98"/>
        <end position="111"/>
    </location>
</feature>